<dbReference type="STRING" id="1348114.OM33_14400"/>
<sequence>MVIKPKIRGFICTNAHPVGCAAHVKEQIDYVKSQGQLENGPKNVLVIGASTGYGLASRITAAFGAGAKTLGIFFEKEGTEKKTGSAGWYNTAAFQAEAEAAGLWSKNINGDAFSNELKEKTVATIKEELGKVDLVIYSLASPRRTDPNTGETYSSVLKPIGNSVTTKNLNTSKRIIDEVKVEAANDEEIANTVKVMGGEDWEMWLDALQQADVLADGFKTSAYTYIGKELTWPIYGHATIGKAKEDLDRAAAAIKEKTASLKGEAYVSSLNAVVTQASSAIPIMPLYISGLFKVMKEDGTYEGTIEQIDGLFRENLYGENPRFDDGGHLFQNYKELEDDVQARVQTIWDTVDTDSIDDLTDYVSYHNEFLKLFGFGIDSVDYDADVNPVADIELV</sequence>
<dbReference type="KEGG" id="pseo:OM33_14400"/>
<dbReference type="GO" id="GO:0051287">
    <property type="term" value="F:NAD binding"/>
    <property type="evidence" value="ECO:0007669"/>
    <property type="project" value="UniProtKB-UniRule"/>
</dbReference>
<feature type="binding site" evidence="11">
    <location>
        <begin position="48"/>
        <end position="53"/>
    </location>
    <ligand>
        <name>NAD(+)</name>
        <dbReference type="ChEBI" id="CHEBI:57540"/>
    </ligand>
</feature>
<dbReference type="InterPro" id="IPR024906">
    <property type="entry name" value="Eno_Rdtase_FAD-bd_dom"/>
</dbReference>
<dbReference type="eggNOG" id="COG3007">
    <property type="taxonomic scope" value="Bacteria"/>
</dbReference>
<dbReference type="Pfam" id="PF12241">
    <property type="entry name" value="Enoyl_reductase"/>
    <property type="match status" value="1"/>
</dbReference>
<keyword evidence="5 11" id="KW-0520">NAD</keyword>
<evidence type="ECO:0000256" key="11">
    <source>
        <dbReference type="HAMAP-Rule" id="MF_01838"/>
    </source>
</evidence>
<reference evidence="15 16" key="1">
    <citation type="submission" date="2014-11" db="EMBL/GenBank/DDBJ databases">
        <title>Complete Genome Sequence of Pseudoalteromonas sp. Strain OCN003 Isolated from Kaneohe Bay, Oahu, Hawaii.</title>
        <authorList>
            <person name="Beurmann S."/>
            <person name="Videau P."/>
            <person name="Ushijima B."/>
            <person name="Smith A.M."/>
            <person name="Aeby G.S."/>
            <person name="Callahan S.M."/>
            <person name="Belcaid M."/>
        </authorList>
    </citation>
    <scope>NUCLEOTIDE SEQUENCE [LARGE SCALE GENOMIC DNA]</scope>
    <source>
        <strain evidence="15 16">OCN003</strain>
    </source>
</reference>
<evidence type="ECO:0000259" key="12">
    <source>
        <dbReference type="Pfam" id="PF07055"/>
    </source>
</evidence>
<feature type="domain" description="Enoyl reductase FAD binding" evidence="12">
    <location>
        <begin position="323"/>
        <end position="386"/>
    </location>
</feature>
<dbReference type="EMBL" id="CP009888">
    <property type="protein sequence ID" value="AIY66168.1"/>
    <property type="molecule type" value="Genomic_DNA"/>
</dbReference>
<evidence type="ECO:0000313" key="16">
    <source>
        <dbReference type="Proteomes" id="UP000030341"/>
    </source>
</evidence>
<dbReference type="FunFam" id="3.40.50.720:FF:000221">
    <property type="entry name" value="Enoyl-[acyl-carrier-protein] reductase [NADH]"/>
    <property type="match status" value="1"/>
</dbReference>
<feature type="binding site" evidence="11">
    <location>
        <begin position="273"/>
        <end position="275"/>
    </location>
    <ligand>
        <name>NAD(+)</name>
        <dbReference type="ChEBI" id="CHEBI:57540"/>
    </ligand>
</feature>
<evidence type="ECO:0000256" key="1">
    <source>
        <dbReference type="ARBA" id="ARBA00011245"/>
    </source>
</evidence>
<comment type="subunit">
    <text evidence="1 11">Monomer.</text>
</comment>
<evidence type="ECO:0000256" key="2">
    <source>
        <dbReference type="ARBA" id="ARBA00022516"/>
    </source>
</evidence>
<organism evidence="15 16">
    <name type="scientific">Pseudoalteromonas piratica</name>
    <dbReference type="NCBI Taxonomy" id="1348114"/>
    <lineage>
        <taxon>Bacteria</taxon>
        <taxon>Pseudomonadati</taxon>
        <taxon>Pseudomonadota</taxon>
        <taxon>Gammaproteobacteria</taxon>
        <taxon>Alteromonadales</taxon>
        <taxon>Pseudoalteromonadaceae</taxon>
        <taxon>Pseudoalteromonas</taxon>
    </lineage>
</organism>
<dbReference type="NCBIfam" id="NF010177">
    <property type="entry name" value="PRK13656.1"/>
    <property type="match status" value="1"/>
</dbReference>
<proteinExistence type="inferred from homology"/>
<evidence type="ECO:0000259" key="13">
    <source>
        <dbReference type="Pfam" id="PF12241"/>
    </source>
</evidence>
<comment type="pathway">
    <text evidence="11">Lipid metabolism; fatty acid biosynthesis.</text>
</comment>
<dbReference type="HOGENOM" id="CLU_057698_1_0_6"/>
<feature type="binding site" evidence="11">
    <location>
        <begin position="74"/>
        <end position="75"/>
    </location>
    <ligand>
        <name>NAD(+)</name>
        <dbReference type="ChEBI" id="CHEBI:57540"/>
    </ligand>
</feature>
<comment type="catalytic activity">
    <reaction evidence="9 11">
        <text>a 2,3-saturated acyl-[ACP] + NAD(+) = a (2E)-enoyl-[ACP] + NADH + H(+)</text>
        <dbReference type="Rhea" id="RHEA:10240"/>
        <dbReference type="Rhea" id="RHEA-COMP:9925"/>
        <dbReference type="Rhea" id="RHEA-COMP:9926"/>
        <dbReference type="ChEBI" id="CHEBI:15378"/>
        <dbReference type="ChEBI" id="CHEBI:57540"/>
        <dbReference type="ChEBI" id="CHEBI:57945"/>
        <dbReference type="ChEBI" id="CHEBI:78784"/>
        <dbReference type="ChEBI" id="CHEBI:78785"/>
        <dbReference type="EC" id="1.3.1.9"/>
    </reaction>
</comment>
<keyword evidence="3 11" id="KW-0276">Fatty acid metabolism</keyword>
<keyword evidence="6 11" id="KW-0443">Lipid metabolism</keyword>
<dbReference type="InterPro" id="IPR024910">
    <property type="entry name" value="Enoyl-CoA_Rdtase_cat_dom"/>
</dbReference>
<dbReference type="GO" id="GO:0050343">
    <property type="term" value="F:trans-2-enoyl-CoA reductase (NADH) activity"/>
    <property type="evidence" value="ECO:0007669"/>
    <property type="project" value="UniProtKB-EC"/>
</dbReference>
<dbReference type="PANTHER" id="PTHR37480:SF1">
    <property type="entry name" value="ENOYL-[ACYL-CARRIER-PROTEIN] REDUCTASE [NADH]"/>
    <property type="match status" value="1"/>
</dbReference>
<feature type="active site" description="Proton donor" evidence="11">
    <location>
        <position position="235"/>
    </location>
</feature>
<feature type="domain" description="Trans-2-enoyl-CoA reductase catalytic" evidence="13">
    <location>
        <begin position="82"/>
        <end position="317"/>
    </location>
</feature>
<keyword evidence="7 11" id="KW-0275">Fatty acid biosynthesis</keyword>
<evidence type="ECO:0000256" key="10">
    <source>
        <dbReference type="ARBA" id="ARBA00060887"/>
    </source>
</evidence>
<dbReference type="PANTHER" id="PTHR37480">
    <property type="entry name" value="ENOYL-[ACYL-CARRIER-PROTEIN] REDUCTASE [NADH]"/>
    <property type="match status" value="1"/>
</dbReference>
<keyword evidence="2 11" id="KW-0444">Lipid biosynthesis</keyword>
<evidence type="ECO:0000256" key="8">
    <source>
        <dbReference type="ARBA" id="ARBA00048302"/>
    </source>
</evidence>
<evidence type="ECO:0000256" key="4">
    <source>
        <dbReference type="ARBA" id="ARBA00023002"/>
    </source>
</evidence>
<dbReference type="Pfam" id="PF12242">
    <property type="entry name" value="Eno-Rase_NADH_b"/>
    <property type="match status" value="1"/>
</dbReference>
<protein>
    <recommendedName>
        <fullName evidence="11">Enoyl-[acyl-carrier-protein] reductase [NADH]</fullName>
        <shortName evidence="11">ENR</shortName>
        <ecNumber evidence="11">1.3.1.9</ecNumber>
    </recommendedName>
</protein>
<feature type="binding site" evidence="11">
    <location>
        <position position="244"/>
    </location>
    <ligand>
        <name>NAD(+)</name>
        <dbReference type="ChEBI" id="CHEBI:57540"/>
    </ligand>
</feature>
<evidence type="ECO:0000256" key="9">
    <source>
        <dbReference type="ARBA" id="ARBA00048572"/>
    </source>
</evidence>
<evidence type="ECO:0000256" key="3">
    <source>
        <dbReference type="ARBA" id="ARBA00022832"/>
    </source>
</evidence>
<dbReference type="RefSeq" id="WP_038642727.1">
    <property type="nucleotide sequence ID" value="NZ_CP009888.1"/>
</dbReference>
<evidence type="ECO:0000256" key="7">
    <source>
        <dbReference type="ARBA" id="ARBA00023160"/>
    </source>
</evidence>
<comment type="function">
    <text evidence="11">Involved in the final reduction of the elongation cycle of fatty acid synthesis (FAS II). Catalyzes the reduction of a carbon-carbon double bond in an enoyl moiety that is covalently linked to an acyl carrier protein (ACP).</text>
</comment>
<name>A0A0A7EI15_9GAMM</name>
<dbReference type="OrthoDB" id="9802260at2"/>
<comment type="catalytic activity">
    <reaction evidence="8">
        <text>a 2,3-saturated acyl-CoA + NAD(+) = a (2E)-enoyl-CoA + NADH + H(+)</text>
        <dbReference type="Rhea" id="RHEA:18177"/>
        <dbReference type="ChEBI" id="CHEBI:15378"/>
        <dbReference type="ChEBI" id="CHEBI:57540"/>
        <dbReference type="ChEBI" id="CHEBI:57945"/>
        <dbReference type="ChEBI" id="CHEBI:58856"/>
        <dbReference type="ChEBI" id="CHEBI:65111"/>
        <dbReference type="EC" id="1.3.1.44"/>
    </reaction>
</comment>
<dbReference type="UniPathway" id="UPA00094"/>
<accession>A0A0A7EI15</accession>
<dbReference type="AlphaFoldDB" id="A0A0A7EI15"/>
<evidence type="ECO:0000256" key="6">
    <source>
        <dbReference type="ARBA" id="ARBA00023098"/>
    </source>
</evidence>
<dbReference type="GO" id="GO:0004318">
    <property type="term" value="F:enoyl-[acyl-carrier-protein] reductase (NADH) activity"/>
    <property type="evidence" value="ECO:0007669"/>
    <property type="project" value="UniProtKB-UniRule"/>
</dbReference>
<dbReference type="InterPro" id="IPR010758">
    <property type="entry name" value="Trans-2-enoyl-CoA_reductase"/>
</dbReference>
<keyword evidence="4 11" id="KW-0560">Oxidoreductase</keyword>
<keyword evidence="16" id="KW-1185">Reference proteome</keyword>
<dbReference type="Pfam" id="PF07055">
    <property type="entry name" value="Eno-Rase_FAD_bd"/>
    <property type="match status" value="1"/>
</dbReference>
<feature type="domain" description="Trans-2-enoyl-CoA reductase-like NAD(P)H binding" evidence="14">
    <location>
        <begin position="2"/>
        <end position="80"/>
    </location>
</feature>
<feature type="binding site" evidence="11">
    <location>
        <begin position="111"/>
        <end position="112"/>
    </location>
    <ligand>
        <name>NAD(+)</name>
        <dbReference type="ChEBI" id="CHEBI:57540"/>
    </ligand>
</feature>
<dbReference type="EC" id="1.3.1.9" evidence="11"/>
<dbReference type="Proteomes" id="UP000030341">
    <property type="component" value="Chromosome 1"/>
</dbReference>
<evidence type="ECO:0000313" key="15">
    <source>
        <dbReference type="EMBL" id="AIY66168.1"/>
    </source>
</evidence>
<feature type="binding site" evidence="11">
    <location>
        <position position="225"/>
    </location>
    <ligand>
        <name>substrate</name>
    </ligand>
</feature>
<feature type="site" description="Plays an important role in discriminating NADH against NADPH" evidence="11">
    <location>
        <position position="75"/>
    </location>
</feature>
<evidence type="ECO:0000259" key="14">
    <source>
        <dbReference type="Pfam" id="PF12242"/>
    </source>
</evidence>
<dbReference type="InterPro" id="IPR050048">
    <property type="entry name" value="FabV-like_NADH_b"/>
</dbReference>
<dbReference type="GO" id="GO:0006633">
    <property type="term" value="P:fatty acid biosynthetic process"/>
    <property type="evidence" value="ECO:0007669"/>
    <property type="project" value="UniProtKB-UniRule"/>
</dbReference>
<dbReference type="Gene3D" id="3.40.50.720">
    <property type="entry name" value="NAD(P)-binding Rossmann-like Domain"/>
    <property type="match status" value="1"/>
</dbReference>
<dbReference type="NCBIfam" id="NF043048">
    <property type="entry name" value="EnoyACPredFabV"/>
    <property type="match status" value="1"/>
</dbReference>
<dbReference type="HAMAP" id="MF_01838">
    <property type="entry name" value="FabV_reductase"/>
    <property type="match status" value="1"/>
</dbReference>
<comment type="similarity">
    <text evidence="10 11">Belongs to the TER reductase family.</text>
</comment>
<gene>
    <name evidence="11" type="primary">fabV</name>
    <name evidence="15" type="ORF">OM33_14400</name>
</gene>
<evidence type="ECO:0000256" key="5">
    <source>
        <dbReference type="ARBA" id="ARBA00023027"/>
    </source>
</evidence>
<feature type="binding site" evidence="11">
    <location>
        <begin position="139"/>
        <end position="140"/>
    </location>
    <ligand>
        <name>NAD(+)</name>
        <dbReference type="ChEBI" id="CHEBI:57540"/>
    </ligand>
</feature>